<dbReference type="SUPFAM" id="SSF53474">
    <property type="entry name" value="alpha/beta-Hydrolases"/>
    <property type="match status" value="1"/>
</dbReference>
<dbReference type="RefSeq" id="WP_202830023.1">
    <property type="nucleotide sequence ID" value="NZ_JAETWB010000001.1"/>
</dbReference>
<protein>
    <submittedName>
        <fullName evidence="2">Alpha/beta fold hydrolase</fullName>
    </submittedName>
</protein>
<dbReference type="InterPro" id="IPR000073">
    <property type="entry name" value="AB_hydrolase_1"/>
</dbReference>
<dbReference type="PANTHER" id="PTHR43798">
    <property type="entry name" value="MONOACYLGLYCEROL LIPASE"/>
    <property type="match status" value="1"/>
</dbReference>
<comment type="caution">
    <text evidence="2">The sequence shown here is derived from an EMBL/GenBank/DDBJ whole genome shotgun (WGS) entry which is preliminary data.</text>
</comment>
<gene>
    <name evidence="2" type="ORF">JMJ56_02520</name>
</gene>
<proteinExistence type="predicted"/>
<accession>A0ABS1TWN8</accession>
<keyword evidence="2" id="KW-0378">Hydrolase</keyword>
<dbReference type="Gene3D" id="3.40.50.1820">
    <property type="entry name" value="alpha/beta hydrolase"/>
    <property type="match status" value="1"/>
</dbReference>
<reference evidence="2 3" key="1">
    <citation type="submission" date="2021-01" db="EMBL/GenBank/DDBJ databases">
        <title>Belnapia mucosa sp. nov. and Belnapia arida sp. nov., isolated from the Tabernas Desert (Almeria, Spain).</title>
        <authorList>
            <person name="Molina-Menor E."/>
            <person name="Vidal-Verdu A."/>
            <person name="Calonge A."/>
            <person name="Satari L."/>
            <person name="Pereto J."/>
            <person name="Porcar M."/>
        </authorList>
    </citation>
    <scope>NUCLEOTIDE SEQUENCE [LARGE SCALE GENOMIC DNA]</scope>
    <source>
        <strain evidence="2 3">T18</strain>
    </source>
</reference>
<dbReference type="InterPro" id="IPR029058">
    <property type="entry name" value="AB_hydrolase_fold"/>
</dbReference>
<keyword evidence="3" id="KW-1185">Reference proteome</keyword>
<sequence>MHPTTSGPGATPGFVAREYLVEVDGSPLRVLDAGRGDAVLLGPSYLWSAEMWRPQIEALARHYRVVVPDLWGHGGSGRLPKTTHDISGLARQHLAVMDALGIESFAMCGLSVGGMWAFEMACLAPHRVRAVALLDSFIGAEPEPAKLRFFSMLDAVARSGAVPAPVLDATVPMFFAPDIVSRRPDLPARFRAALQDWPQDRLLDSVVPLGRMIFGRRDALGDASRLRMPRIVLHGAADIPRSVDEAEQMARALACQLTVLPGVGHIASLEAPEVVTEHLLGFLQQAGLGALV</sequence>
<evidence type="ECO:0000259" key="1">
    <source>
        <dbReference type="Pfam" id="PF00561"/>
    </source>
</evidence>
<dbReference type="InterPro" id="IPR050266">
    <property type="entry name" value="AB_hydrolase_sf"/>
</dbReference>
<dbReference type="Proteomes" id="UP000660885">
    <property type="component" value="Unassembled WGS sequence"/>
</dbReference>
<dbReference type="GO" id="GO:0016787">
    <property type="term" value="F:hydrolase activity"/>
    <property type="evidence" value="ECO:0007669"/>
    <property type="project" value="UniProtKB-KW"/>
</dbReference>
<organism evidence="2 3">
    <name type="scientific">Belnapia arida</name>
    <dbReference type="NCBI Taxonomy" id="2804533"/>
    <lineage>
        <taxon>Bacteria</taxon>
        <taxon>Pseudomonadati</taxon>
        <taxon>Pseudomonadota</taxon>
        <taxon>Alphaproteobacteria</taxon>
        <taxon>Acetobacterales</taxon>
        <taxon>Roseomonadaceae</taxon>
        <taxon>Belnapia</taxon>
    </lineage>
</organism>
<dbReference type="InterPro" id="IPR000639">
    <property type="entry name" value="Epox_hydrolase-like"/>
</dbReference>
<evidence type="ECO:0000313" key="2">
    <source>
        <dbReference type="EMBL" id="MBL6076863.1"/>
    </source>
</evidence>
<dbReference type="PANTHER" id="PTHR43798:SF29">
    <property type="entry name" value="AB HYDROLASE-1 DOMAIN-CONTAINING PROTEIN"/>
    <property type="match status" value="1"/>
</dbReference>
<evidence type="ECO:0000313" key="3">
    <source>
        <dbReference type="Proteomes" id="UP000660885"/>
    </source>
</evidence>
<dbReference type="EMBL" id="JAETWB010000001">
    <property type="protein sequence ID" value="MBL6076863.1"/>
    <property type="molecule type" value="Genomic_DNA"/>
</dbReference>
<dbReference type="PRINTS" id="PR00412">
    <property type="entry name" value="EPOXHYDRLASE"/>
</dbReference>
<feature type="domain" description="AB hydrolase-1" evidence="1">
    <location>
        <begin position="40"/>
        <end position="272"/>
    </location>
</feature>
<name>A0ABS1TWN8_9PROT</name>
<dbReference type="Pfam" id="PF00561">
    <property type="entry name" value="Abhydrolase_1"/>
    <property type="match status" value="1"/>
</dbReference>
<dbReference type="PRINTS" id="PR00111">
    <property type="entry name" value="ABHYDROLASE"/>
</dbReference>